<sequence>MREKRALSGFNDVMHQNGWILYDGSEDFAGLLQEVASASLPPGELLVFYSENHIYA</sequence>
<dbReference type="Proteomes" id="UP000646911">
    <property type="component" value="Unassembled WGS sequence"/>
</dbReference>
<accession>A0ABR6ZC03</accession>
<comment type="caution">
    <text evidence="1">The sequence shown here is derived from an EMBL/GenBank/DDBJ whole genome shotgun (WGS) entry which is preliminary data.</text>
</comment>
<evidence type="ECO:0000313" key="2">
    <source>
        <dbReference type="Proteomes" id="UP000646911"/>
    </source>
</evidence>
<dbReference type="EMBL" id="JACOFX010000009">
    <property type="protein sequence ID" value="MBC3909288.1"/>
    <property type="molecule type" value="Genomic_DNA"/>
</dbReference>
<name>A0ABR6ZC03_9BURK</name>
<reference evidence="1 2" key="1">
    <citation type="submission" date="2020-08" db="EMBL/GenBank/DDBJ databases">
        <title>Novel species isolated from subtropical streams in China.</title>
        <authorList>
            <person name="Lu H."/>
        </authorList>
    </citation>
    <scope>NUCLEOTIDE SEQUENCE [LARGE SCALE GENOMIC DNA]</scope>
    <source>
        <strain evidence="1 2">NL8W</strain>
    </source>
</reference>
<evidence type="ECO:0000313" key="1">
    <source>
        <dbReference type="EMBL" id="MBC3909288.1"/>
    </source>
</evidence>
<protein>
    <submittedName>
        <fullName evidence="1">Uncharacterized protein</fullName>
    </submittedName>
</protein>
<organism evidence="1 2">
    <name type="scientific">Undibacterium umbellatum</name>
    <dbReference type="NCBI Taxonomy" id="2762300"/>
    <lineage>
        <taxon>Bacteria</taxon>
        <taxon>Pseudomonadati</taxon>
        <taxon>Pseudomonadota</taxon>
        <taxon>Betaproteobacteria</taxon>
        <taxon>Burkholderiales</taxon>
        <taxon>Oxalobacteraceae</taxon>
        <taxon>Undibacterium</taxon>
    </lineage>
</organism>
<proteinExistence type="predicted"/>
<gene>
    <name evidence="1" type="ORF">H8L47_17155</name>
</gene>
<keyword evidence="2" id="KW-1185">Reference proteome</keyword>
<dbReference type="RefSeq" id="WP_186954817.1">
    <property type="nucleotide sequence ID" value="NZ_JACOFX010000009.1"/>
</dbReference>